<organism evidence="2 3">
    <name type="scientific">Salinispira pacifica</name>
    <dbReference type="NCBI Taxonomy" id="1307761"/>
    <lineage>
        <taxon>Bacteria</taxon>
        <taxon>Pseudomonadati</taxon>
        <taxon>Spirochaetota</taxon>
        <taxon>Spirochaetia</taxon>
        <taxon>Spirochaetales</taxon>
        <taxon>Spirochaetaceae</taxon>
        <taxon>Salinispira</taxon>
    </lineage>
</organism>
<protein>
    <submittedName>
        <fullName evidence="2">Uncharacterized protein</fullName>
    </submittedName>
</protein>
<evidence type="ECO:0000256" key="1">
    <source>
        <dbReference type="SAM" id="MobiDB-lite"/>
    </source>
</evidence>
<dbReference type="HOGENOM" id="CLU_3205088_0_0_12"/>
<feature type="compositionally biased region" description="Low complexity" evidence="1">
    <location>
        <begin position="1"/>
        <end position="17"/>
    </location>
</feature>
<accession>V5WK26</accession>
<evidence type="ECO:0000313" key="2">
    <source>
        <dbReference type="EMBL" id="AHC16093.1"/>
    </source>
</evidence>
<sequence length="45" mass="5083">MPLNDPPGAARAGARCPAPIPRCGHKKRPPSWRRRRCRKGAFLFE</sequence>
<keyword evidence="3" id="KW-1185">Reference proteome</keyword>
<reference evidence="2 3" key="1">
    <citation type="journal article" date="2015" name="Stand. Genomic Sci.">
        <title>Complete genome sequence and description of Salinispira pacifica gen. nov., sp. nov., a novel spirochaete isolated form a hypersaline microbial mat.</title>
        <authorList>
            <person name="Ben Hania W."/>
            <person name="Joseph M."/>
            <person name="Schumann P."/>
            <person name="Bunk B."/>
            <person name="Fiebig A."/>
            <person name="Sproer C."/>
            <person name="Klenk H.P."/>
            <person name="Fardeau M.L."/>
            <person name="Spring S."/>
        </authorList>
    </citation>
    <scope>NUCLEOTIDE SEQUENCE [LARGE SCALE GENOMIC DNA]</scope>
    <source>
        <strain evidence="2 3">L21-RPul-D2</strain>
    </source>
</reference>
<dbReference type="AlphaFoldDB" id="V5WK26"/>
<gene>
    <name evidence="2" type="ORF">L21SP2_2743</name>
</gene>
<dbReference type="KEGG" id="slr:L21SP2_2743"/>
<dbReference type="EMBL" id="CP006939">
    <property type="protein sequence ID" value="AHC16093.1"/>
    <property type="molecule type" value="Genomic_DNA"/>
</dbReference>
<feature type="region of interest" description="Disordered" evidence="1">
    <location>
        <begin position="1"/>
        <end position="31"/>
    </location>
</feature>
<name>V5WK26_9SPIO</name>
<evidence type="ECO:0000313" key="3">
    <source>
        <dbReference type="Proteomes" id="UP000018680"/>
    </source>
</evidence>
<dbReference type="Proteomes" id="UP000018680">
    <property type="component" value="Chromosome"/>
</dbReference>
<proteinExistence type="predicted"/>